<name>A0AAE9YCF3_9ACTN</name>
<dbReference type="InterPro" id="IPR013342">
    <property type="entry name" value="Mandelate_racemase_C"/>
</dbReference>
<dbReference type="InterPro" id="IPR036849">
    <property type="entry name" value="Enolase-like_C_sf"/>
</dbReference>
<protein>
    <submittedName>
        <fullName evidence="4">Enolase C-terminal domain-like protein</fullName>
    </submittedName>
</protein>
<dbReference type="GO" id="GO:0046872">
    <property type="term" value="F:metal ion binding"/>
    <property type="evidence" value="ECO:0007669"/>
    <property type="project" value="UniProtKB-KW"/>
</dbReference>
<dbReference type="KEGG" id="ima:PO878_12050"/>
<dbReference type="Gene3D" id="3.20.20.120">
    <property type="entry name" value="Enolase-like C-terminal domain"/>
    <property type="match status" value="1"/>
</dbReference>
<dbReference type="SMART" id="SM00922">
    <property type="entry name" value="MR_MLE"/>
    <property type="match status" value="1"/>
</dbReference>
<evidence type="ECO:0000256" key="2">
    <source>
        <dbReference type="SAM" id="MobiDB-lite"/>
    </source>
</evidence>
<dbReference type="AlphaFoldDB" id="A0AAE9YCF3"/>
<dbReference type="InterPro" id="IPR029017">
    <property type="entry name" value="Enolase-like_N"/>
</dbReference>
<accession>A0AAE9YCF3</accession>
<evidence type="ECO:0000259" key="3">
    <source>
        <dbReference type="SMART" id="SM00922"/>
    </source>
</evidence>
<keyword evidence="5" id="KW-1185">Reference proteome</keyword>
<proteinExistence type="predicted"/>
<feature type="domain" description="Mandelate racemase/muconate lactonizing enzyme C-terminal" evidence="3">
    <location>
        <begin position="137"/>
        <end position="229"/>
    </location>
</feature>
<feature type="compositionally biased region" description="Low complexity" evidence="2">
    <location>
        <begin position="329"/>
        <end position="341"/>
    </location>
</feature>
<reference evidence="4" key="1">
    <citation type="submission" date="2023-01" db="EMBL/GenBank/DDBJ databases">
        <title>The diversity of Class Acidimicrobiia in South China Sea sediment environments and the proposal of Iamia marina sp. nov., a novel species of the genus Iamia.</title>
        <authorList>
            <person name="He Y."/>
            <person name="Tian X."/>
        </authorList>
    </citation>
    <scope>NUCLEOTIDE SEQUENCE</scope>
    <source>
        <strain evidence="4">DSM 19957</strain>
    </source>
</reference>
<dbReference type="Pfam" id="PF13378">
    <property type="entry name" value="MR_MLE_C"/>
    <property type="match status" value="1"/>
</dbReference>
<dbReference type="PANTHER" id="PTHR48073:SF2">
    <property type="entry name" value="O-SUCCINYLBENZOATE SYNTHASE"/>
    <property type="match status" value="1"/>
</dbReference>
<evidence type="ECO:0000256" key="1">
    <source>
        <dbReference type="ARBA" id="ARBA00022723"/>
    </source>
</evidence>
<dbReference type="SFLD" id="SFLDS00001">
    <property type="entry name" value="Enolase"/>
    <property type="match status" value="1"/>
</dbReference>
<sequence>MTGPAPVARVTLHRVALPLLRPHLAAHGREDRREVVLVEVTDAEGVAGWGECPTLARPGYAPEWTDGAWWVLRRMLVPALLEGRGVGVVGHPMASGAVRDALLDLRLRRAGEGPAALLGPLADRVAFGVAVGFTADVEATARAAADAVAAGAALVVLKVRPGWCAAPVAAVRRALPDLLVAVDGNGSFDATTLGELQRAAEEGLAFVEQPMAPGDHDGARRAVARLDVPVALDEAVAAPADLDAAVALGTGSMLTVKPSRLGGVEAAAAASARAAAAGWAVHAGGMLESGVGRAAARALAGRPEVAGPALAGPTALLFADDVVDPVPAGADGTVPVPAGPGLAPPPDPDRLRALTVASWTRDAGPRTPR</sequence>
<feature type="region of interest" description="Disordered" evidence="2">
    <location>
        <begin position="329"/>
        <end position="350"/>
    </location>
</feature>
<evidence type="ECO:0000313" key="4">
    <source>
        <dbReference type="EMBL" id="WCO65231.1"/>
    </source>
</evidence>
<gene>
    <name evidence="4" type="ORF">PO878_12050</name>
</gene>
<dbReference type="SFLD" id="SFLDG00180">
    <property type="entry name" value="muconate_cycloisomerase"/>
    <property type="match status" value="1"/>
</dbReference>
<keyword evidence="1" id="KW-0479">Metal-binding</keyword>
<organism evidence="4 5">
    <name type="scientific">Iamia majanohamensis</name>
    <dbReference type="NCBI Taxonomy" id="467976"/>
    <lineage>
        <taxon>Bacteria</taxon>
        <taxon>Bacillati</taxon>
        <taxon>Actinomycetota</taxon>
        <taxon>Acidimicrobiia</taxon>
        <taxon>Acidimicrobiales</taxon>
        <taxon>Iamiaceae</taxon>
        <taxon>Iamia</taxon>
    </lineage>
</organism>
<dbReference type="RefSeq" id="WP_272734756.1">
    <property type="nucleotide sequence ID" value="NZ_CP116942.1"/>
</dbReference>
<dbReference type="SUPFAM" id="SSF54826">
    <property type="entry name" value="Enolase N-terminal domain-like"/>
    <property type="match status" value="1"/>
</dbReference>
<dbReference type="InterPro" id="IPR029065">
    <property type="entry name" value="Enolase_C-like"/>
</dbReference>
<dbReference type="Gene3D" id="3.30.390.10">
    <property type="entry name" value="Enolase-like, N-terminal domain"/>
    <property type="match status" value="1"/>
</dbReference>
<dbReference type="SUPFAM" id="SSF51604">
    <property type="entry name" value="Enolase C-terminal domain-like"/>
    <property type="match status" value="1"/>
</dbReference>
<dbReference type="PANTHER" id="PTHR48073">
    <property type="entry name" value="O-SUCCINYLBENZOATE SYNTHASE-RELATED"/>
    <property type="match status" value="1"/>
</dbReference>
<dbReference type="Proteomes" id="UP001216390">
    <property type="component" value="Chromosome"/>
</dbReference>
<dbReference type="EMBL" id="CP116942">
    <property type="protein sequence ID" value="WCO65231.1"/>
    <property type="molecule type" value="Genomic_DNA"/>
</dbReference>
<evidence type="ECO:0000313" key="5">
    <source>
        <dbReference type="Proteomes" id="UP001216390"/>
    </source>
</evidence>
<dbReference type="GO" id="GO:0003824">
    <property type="term" value="F:catalytic activity"/>
    <property type="evidence" value="ECO:0007669"/>
    <property type="project" value="UniProtKB-ARBA"/>
</dbReference>